<dbReference type="KEGG" id="rsz:108856420"/>
<dbReference type="UniPathway" id="UPA00143"/>
<dbReference type="EC" id="2.3.2.31" evidence="6"/>
<comment type="function">
    <text evidence="3">Might act as an E3 ubiquitin-protein ligase, or as part of E3 complex, which accepts ubiquitin from specific E2 ubiquitin-conjugating enzymes and then transfers it to substrates.</text>
</comment>
<feature type="domain" description="RING-type" evidence="14">
    <location>
        <begin position="117"/>
        <end position="163"/>
    </location>
</feature>
<reference evidence="16" key="1">
    <citation type="journal article" date="2019" name="Database">
        <title>The radish genome database (RadishGD): an integrated information resource for radish genomics.</title>
        <authorList>
            <person name="Yu H.J."/>
            <person name="Baek S."/>
            <person name="Lee Y.J."/>
            <person name="Cho A."/>
            <person name="Mun J.H."/>
        </authorList>
    </citation>
    <scope>NUCLEOTIDE SEQUENCE [LARGE SCALE GENOMIC DNA]</scope>
    <source>
        <strain evidence="16">cv. WK10039</strain>
    </source>
</reference>
<dbReference type="CDD" id="cd22584">
    <property type="entry name" value="Rcat_RBR_unk"/>
    <property type="match status" value="1"/>
</dbReference>
<dbReference type="InterPro" id="IPR013083">
    <property type="entry name" value="Znf_RING/FYVE/PHD"/>
</dbReference>
<evidence type="ECO:0000313" key="17">
    <source>
        <dbReference type="RefSeq" id="XP_018485710.1"/>
    </source>
</evidence>
<dbReference type="InterPro" id="IPR044066">
    <property type="entry name" value="TRIAD_supradom"/>
</dbReference>
<dbReference type="Gene3D" id="3.30.40.10">
    <property type="entry name" value="Zinc/RING finger domain, C3HC4 (zinc finger)"/>
    <property type="match status" value="1"/>
</dbReference>
<dbReference type="FunFam" id="3.30.40.10:FF:000230">
    <property type="entry name" value="RBR-type E3 ubiquitin transferase"/>
    <property type="match status" value="1"/>
</dbReference>
<dbReference type="PANTHER" id="PTHR11685">
    <property type="entry name" value="RBR FAMILY RING FINGER AND IBR DOMAIN-CONTAINING"/>
    <property type="match status" value="1"/>
</dbReference>
<dbReference type="GO" id="GO:0016567">
    <property type="term" value="P:protein ubiquitination"/>
    <property type="evidence" value="ECO:0007669"/>
    <property type="project" value="UniProtKB-UniPathway"/>
</dbReference>
<evidence type="ECO:0000256" key="10">
    <source>
        <dbReference type="ARBA" id="ARBA00022771"/>
    </source>
</evidence>
<comment type="similarity">
    <text evidence="5">Belongs to the RBR family. Ariadne subfamily.</text>
</comment>
<keyword evidence="16" id="KW-1185">Reference proteome</keyword>
<dbReference type="PROSITE" id="PS51873">
    <property type="entry name" value="TRIAD"/>
    <property type="match status" value="1"/>
</dbReference>
<keyword evidence="11" id="KW-0833">Ubl conjugation pathway</keyword>
<dbReference type="InterPro" id="IPR002867">
    <property type="entry name" value="IBR_dom"/>
</dbReference>
<dbReference type="RefSeq" id="XP_018485710.1">
    <property type="nucleotide sequence ID" value="XM_018630208.2"/>
</dbReference>
<evidence type="ECO:0000256" key="6">
    <source>
        <dbReference type="ARBA" id="ARBA00012251"/>
    </source>
</evidence>
<keyword evidence="7" id="KW-0808">Transferase</keyword>
<evidence type="ECO:0000256" key="5">
    <source>
        <dbReference type="ARBA" id="ARBA00005884"/>
    </source>
</evidence>
<evidence type="ECO:0000259" key="15">
    <source>
        <dbReference type="PROSITE" id="PS51873"/>
    </source>
</evidence>
<dbReference type="InterPro" id="IPR017907">
    <property type="entry name" value="Znf_RING_CS"/>
</dbReference>
<name>A0A6J0NMI3_RAPSA</name>
<dbReference type="SMART" id="SM00647">
    <property type="entry name" value="IBR"/>
    <property type="match status" value="2"/>
</dbReference>
<evidence type="ECO:0000256" key="9">
    <source>
        <dbReference type="ARBA" id="ARBA00022737"/>
    </source>
</evidence>
<keyword evidence="8" id="KW-0479">Metal-binding</keyword>
<feature type="domain" description="RING-type" evidence="15">
    <location>
        <begin position="113"/>
        <end position="325"/>
    </location>
</feature>
<dbReference type="Gene3D" id="1.20.120.1750">
    <property type="match status" value="1"/>
</dbReference>
<organism evidence="16 17">
    <name type="scientific">Raphanus sativus</name>
    <name type="common">Radish</name>
    <name type="synonym">Raphanus raphanistrum var. sativus</name>
    <dbReference type="NCBI Taxonomy" id="3726"/>
    <lineage>
        <taxon>Eukaryota</taxon>
        <taxon>Viridiplantae</taxon>
        <taxon>Streptophyta</taxon>
        <taxon>Embryophyta</taxon>
        <taxon>Tracheophyta</taxon>
        <taxon>Spermatophyta</taxon>
        <taxon>Magnoliopsida</taxon>
        <taxon>eudicotyledons</taxon>
        <taxon>Gunneridae</taxon>
        <taxon>Pentapetalae</taxon>
        <taxon>rosids</taxon>
        <taxon>malvids</taxon>
        <taxon>Brassicales</taxon>
        <taxon>Brassicaceae</taxon>
        <taxon>Brassiceae</taxon>
        <taxon>Raphanus</taxon>
    </lineage>
</organism>
<comment type="pathway">
    <text evidence="4">Protein modification; protein ubiquitination.</text>
</comment>
<dbReference type="InterPro" id="IPR001841">
    <property type="entry name" value="Znf_RING"/>
</dbReference>
<dbReference type="GO" id="GO:0008270">
    <property type="term" value="F:zinc ion binding"/>
    <property type="evidence" value="ECO:0007669"/>
    <property type="project" value="UniProtKB-KW"/>
</dbReference>
<dbReference type="SMART" id="SM00184">
    <property type="entry name" value="RING"/>
    <property type="match status" value="1"/>
</dbReference>
<comment type="catalytic activity">
    <reaction evidence="1">
        <text>[E2 ubiquitin-conjugating enzyme]-S-ubiquitinyl-L-cysteine + [acceptor protein]-L-lysine = [E2 ubiquitin-conjugating enzyme]-L-cysteine + [acceptor protein]-N(6)-ubiquitinyl-L-lysine.</text>
        <dbReference type="EC" id="2.3.2.31"/>
    </reaction>
</comment>
<evidence type="ECO:0000256" key="1">
    <source>
        <dbReference type="ARBA" id="ARBA00001798"/>
    </source>
</evidence>
<dbReference type="InterPro" id="IPR031127">
    <property type="entry name" value="E3_UB_ligase_RBR"/>
</dbReference>
<evidence type="ECO:0000256" key="13">
    <source>
        <dbReference type="PROSITE-ProRule" id="PRU00175"/>
    </source>
</evidence>
<sequence length="325" mass="36987">MATPSVTPPVFDLNNLPIDIDQEDNDCYIFSVPLSSRGSTKREAISVESYDRDRSLRIKSEPPIFIDLDQYNNDHDDDDLRILSFPPPPPHTFLEKGQSSNSNKNPRRRRPLTFFDCEICVESKPTVESFRISGCSHSYCSDCVSKYIAAKLQDNLLSIGCPVSGCSGRLEPDQCRLILPREVFDRWGDALCEAVVMRSKRFYCPYKDCSALVFLDEGEDGGSSMKESECPHCNRMVCAACGTQWHPEITCEEFQKLAESERGRDDILLKKMAESHKWARCPACKFYIEKSQGCLYMKCRCGLAFCYNCGTPSRDHSHYCYSCKR</sequence>
<evidence type="ECO:0000259" key="14">
    <source>
        <dbReference type="PROSITE" id="PS50089"/>
    </source>
</evidence>
<evidence type="ECO:0000256" key="11">
    <source>
        <dbReference type="ARBA" id="ARBA00022786"/>
    </source>
</evidence>
<dbReference type="Pfam" id="PF01485">
    <property type="entry name" value="IBR"/>
    <property type="match status" value="2"/>
</dbReference>
<accession>A0A6J0NMI3</accession>
<evidence type="ECO:0000256" key="2">
    <source>
        <dbReference type="ARBA" id="ARBA00001947"/>
    </source>
</evidence>
<evidence type="ECO:0000256" key="7">
    <source>
        <dbReference type="ARBA" id="ARBA00022679"/>
    </source>
</evidence>
<gene>
    <name evidence="17" type="primary">LOC108856420</name>
</gene>
<dbReference type="AlphaFoldDB" id="A0A6J0NMI3"/>
<dbReference type="GeneID" id="108856420"/>
<dbReference type="PROSITE" id="PS50089">
    <property type="entry name" value="ZF_RING_2"/>
    <property type="match status" value="1"/>
</dbReference>
<comment type="cofactor">
    <cofactor evidence="2">
        <name>Zn(2+)</name>
        <dbReference type="ChEBI" id="CHEBI:29105"/>
    </cofactor>
</comment>
<keyword evidence="9" id="KW-0677">Repeat</keyword>
<dbReference type="CDD" id="cd22582">
    <property type="entry name" value="BRcat_RBR_unk"/>
    <property type="match status" value="1"/>
</dbReference>
<protein>
    <recommendedName>
        <fullName evidence="6">RBR-type E3 ubiquitin transferase</fullName>
        <ecNumber evidence="6">2.3.2.31</ecNumber>
    </recommendedName>
</protein>
<dbReference type="PROSITE" id="PS00518">
    <property type="entry name" value="ZF_RING_1"/>
    <property type="match status" value="1"/>
</dbReference>
<dbReference type="OrthoDB" id="10009520at2759"/>
<reference evidence="17" key="2">
    <citation type="submission" date="2025-08" db="UniProtKB">
        <authorList>
            <consortium name="RefSeq"/>
        </authorList>
    </citation>
    <scope>IDENTIFICATION</scope>
    <source>
        <tissue evidence="17">Leaf</tissue>
    </source>
</reference>
<keyword evidence="12" id="KW-0862">Zinc</keyword>
<proteinExistence type="inferred from homology"/>
<evidence type="ECO:0000313" key="16">
    <source>
        <dbReference type="Proteomes" id="UP000504610"/>
    </source>
</evidence>
<dbReference type="GO" id="GO:0061630">
    <property type="term" value="F:ubiquitin protein ligase activity"/>
    <property type="evidence" value="ECO:0007669"/>
    <property type="project" value="UniProtKB-EC"/>
</dbReference>
<evidence type="ECO:0000256" key="12">
    <source>
        <dbReference type="ARBA" id="ARBA00022833"/>
    </source>
</evidence>
<dbReference type="FunFam" id="1.20.120.1750:FF:000018">
    <property type="entry name" value="RBR-type E3 ubiquitin transferase"/>
    <property type="match status" value="1"/>
</dbReference>
<evidence type="ECO:0000256" key="4">
    <source>
        <dbReference type="ARBA" id="ARBA00004906"/>
    </source>
</evidence>
<keyword evidence="10 13" id="KW-0863">Zinc-finger</keyword>
<evidence type="ECO:0000256" key="3">
    <source>
        <dbReference type="ARBA" id="ARBA00003976"/>
    </source>
</evidence>
<dbReference type="Proteomes" id="UP000504610">
    <property type="component" value="Chromosome 5"/>
</dbReference>
<evidence type="ECO:0000256" key="8">
    <source>
        <dbReference type="ARBA" id="ARBA00022723"/>
    </source>
</evidence>
<dbReference type="SUPFAM" id="SSF57850">
    <property type="entry name" value="RING/U-box"/>
    <property type="match status" value="3"/>
</dbReference>